<sequence>MTGFLPEAAVFLCVVIVLAASYWTKTPLLSMMEWTWLTSSIAHEMMRRRCEKAGERHEIHLRELEI</sequence>
<dbReference type="KEGG" id="palo:E6C60_0592"/>
<reference evidence="1 2" key="1">
    <citation type="submission" date="2019-05" db="EMBL/GenBank/DDBJ databases">
        <authorList>
            <person name="Chen C."/>
        </authorList>
    </citation>
    <scope>NUCLEOTIDE SEQUENCE [LARGE SCALE GENOMIC DNA]</scope>
    <source>
        <strain evidence="1 2">HB172198</strain>
    </source>
</reference>
<gene>
    <name evidence="1" type="ORF">E6C60_0592</name>
</gene>
<accession>A0A4P8XG93</accession>
<organism evidence="1 2">
    <name type="scientific">Paenibacillus algicola</name>
    <dbReference type="NCBI Taxonomy" id="2565926"/>
    <lineage>
        <taxon>Bacteria</taxon>
        <taxon>Bacillati</taxon>
        <taxon>Bacillota</taxon>
        <taxon>Bacilli</taxon>
        <taxon>Bacillales</taxon>
        <taxon>Paenibacillaceae</taxon>
        <taxon>Paenibacillus</taxon>
    </lineage>
</organism>
<dbReference type="AlphaFoldDB" id="A0A4P8XG93"/>
<evidence type="ECO:0000313" key="1">
    <source>
        <dbReference type="EMBL" id="QCT01315.1"/>
    </source>
</evidence>
<proteinExistence type="predicted"/>
<dbReference type="Proteomes" id="UP000300879">
    <property type="component" value="Chromosome"/>
</dbReference>
<protein>
    <submittedName>
        <fullName evidence="1">Uncharacterized protein</fullName>
    </submittedName>
</protein>
<name>A0A4P8XG93_9BACL</name>
<dbReference type="EMBL" id="CP040396">
    <property type="protein sequence ID" value="QCT01315.1"/>
    <property type="molecule type" value="Genomic_DNA"/>
</dbReference>
<keyword evidence="2" id="KW-1185">Reference proteome</keyword>
<evidence type="ECO:0000313" key="2">
    <source>
        <dbReference type="Proteomes" id="UP000300879"/>
    </source>
</evidence>